<dbReference type="PATRIC" id="fig|303541.3.peg.1455"/>
<reference evidence="1 2" key="1">
    <citation type="submission" date="2015-01" db="EMBL/GenBank/DDBJ databases">
        <title>Comparative genomics of the lactic acid bacteria isolated from the honey bee gut.</title>
        <authorList>
            <person name="Ellegaard K.M."/>
            <person name="Tamarit D."/>
            <person name="Javelind E."/>
            <person name="Olofsson T."/>
            <person name="Andersson S.G."/>
            <person name="Vasquez A."/>
        </authorList>
    </citation>
    <scope>NUCLEOTIDE SEQUENCE [LARGE SCALE GENOMIC DNA]</scope>
    <source>
        <strain evidence="1 2">Hma11</strain>
    </source>
</reference>
<dbReference type="EMBL" id="JXLG01000009">
    <property type="protein sequence ID" value="KJY60340.1"/>
    <property type="molecule type" value="Genomic_DNA"/>
</dbReference>
<accession>A0A0F4LP06</accession>
<evidence type="ECO:0000313" key="1">
    <source>
        <dbReference type="EMBL" id="KJY60340.1"/>
    </source>
</evidence>
<name>A0A0F4LP06_9LACO</name>
<gene>
    <name evidence="1" type="ORF">JF72_12870</name>
</gene>
<protein>
    <submittedName>
        <fullName evidence="1">Uncharacterized protein</fullName>
    </submittedName>
</protein>
<dbReference type="Proteomes" id="UP000033682">
    <property type="component" value="Unassembled WGS sequence"/>
</dbReference>
<keyword evidence="2" id="KW-1185">Reference proteome</keyword>
<evidence type="ECO:0000313" key="2">
    <source>
        <dbReference type="Proteomes" id="UP000033682"/>
    </source>
</evidence>
<dbReference type="STRING" id="303541.JF72_12870"/>
<organism evidence="1 2">
    <name type="scientific">Lactobacillus apis</name>
    <dbReference type="NCBI Taxonomy" id="303541"/>
    <lineage>
        <taxon>Bacteria</taxon>
        <taxon>Bacillati</taxon>
        <taxon>Bacillota</taxon>
        <taxon>Bacilli</taxon>
        <taxon>Lactobacillales</taxon>
        <taxon>Lactobacillaceae</taxon>
        <taxon>Lactobacillus</taxon>
    </lineage>
</organism>
<dbReference type="HOGENOM" id="CLU_112416_0_0_9"/>
<sequence length="170" mass="19856">MESKLIIDEKQATALFDAYCSSETNQGHYYVDFVPITFMNEDFAELADYLAINCKPDFAKKIIFIAFTILCYYDSAVFLADNDYLEKYTNKDLRHTDLESIAKEIRDKVIKNRMGLYIFFQTEDKDHISLMSIEDEYSTHFFGLSGEAQKMIEQLVTHQGLFFKKVKNID</sequence>
<dbReference type="RefSeq" id="WP_257011569.1">
    <property type="nucleotide sequence ID" value="NZ_KQ034000.1"/>
</dbReference>
<comment type="caution">
    <text evidence="1">The sequence shown here is derived from an EMBL/GenBank/DDBJ whole genome shotgun (WGS) entry which is preliminary data.</text>
</comment>
<proteinExistence type="predicted"/>
<dbReference type="AlphaFoldDB" id="A0A0F4LP06"/>